<sequence length="95" mass="11540">MVTLFSSMEILQNFSFYQLSSQPSEFQLKIVIFILFFFFTISTNVLWNLFITLSLFINKFLRIRRCIYNPNFNCFTFAFFFCSRCFIIFLLQMPE</sequence>
<protein>
    <submittedName>
        <fullName evidence="3">Uncharacterized protein</fullName>
    </submittedName>
</protein>
<reference evidence="2" key="3">
    <citation type="submission" date="2020-06" db="EMBL/GenBank/DDBJ databases">
        <title>Helianthus annuus Genome sequencing and assembly Release 2.</title>
        <authorList>
            <person name="Gouzy J."/>
            <person name="Langlade N."/>
            <person name="Munos S."/>
        </authorList>
    </citation>
    <scope>NUCLEOTIDE SEQUENCE</scope>
    <source>
        <tissue evidence="2">Leaves</tissue>
    </source>
</reference>
<dbReference type="EMBL" id="CM007898">
    <property type="protein sequence ID" value="OTG13594.1"/>
    <property type="molecule type" value="Genomic_DNA"/>
</dbReference>
<dbReference type="Proteomes" id="UP000215914">
    <property type="component" value="Chromosome 9"/>
</dbReference>
<evidence type="ECO:0000313" key="2">
    <source>
        <dbReference type="EMBL" id="KAF5768634.1"/>
    </source>
</evidence>
<accession>A0A251TRR9</accession>
<keyword evidence="1" id="KW-1133">Transmembrane helix</keyword>
<keyword evidence="1" id="KW-0472">Membrane</keyword>
<feature type="transmembrane region" description="Helical" evidence="1">
    <location>
        <begin position="72"/>
        <end position="91"/>
    </location>
</feature>
<dbReference type="Gramene" id="mRNA:HanXRQr2_Chr14g0638661">
    <property type="protein sequence ID" value="mRNA:HanXRQr2_Chr14g0638661"/>
    <property type="gene ID" value="HanXRQr2_Chr14g0638661"/>
</dbReference>
<evidence type="ECO:0000313" key="3">
    <source>
        <dbReference type="EMBL" id="OTG13594.1"/>
    </source>
</evidence>
<reference evidence="3" key="2">
    <citation type="submission" date="2017-02" db="EMBL/GenBank/DDBJ databases">
        <title>Sunflower complete genome.</title>
        <authorList>
            <person name="Langlade N."/>
            <person name="Munos S."/>
        </authorList>
    </citation>
    <scope>NUCLEOTIDE SEQUENCE [LARGE SCALE GENOMIC DNA]</scope>
    <source>
        <tissue evidence="3">Leaves</tissue>
    </source>
</reference>
<dbReference type="InParanoid" id="A0A251TRR9"/>
<keyword evidence="4" id="KW-1185">Reference proteome</keyword>
<feature type="transmembrane region" description="Helical" evidence="1">
    <location>
        <begin position="30"/>
        <end position="51"/>
    </location>
</feature>
<dbReference type="EMBL" id="MNCJ02000329">
    <property type="protein sequence ID" value="KAF5768634.1"/>
    <property type="molecule type" value="Genomic_DNA"/>
</dbReference>
<organism evidence="3 4">
    <name type="scientific">Helianthus annuus</name>
    <name type="common">Common sunflower</name>
    <dbReference type="NCBI Taxonomy" id="4232"/>
    <lineage>
        <taxon>Eukaryota</taxon>
        <taxon>Viridiplantae</taxon>
        <taxon>Streptophyta</taxon>
        <taxon>Embryophyta</taxon>
        <taxon>Tracheophyta</taxon>
        <taxon>Spermatophyta</taxon>
        <taxon>Magnoliopsida</taxon>
        <taxon>eudicotyledons</taxon>
        <taxon>Gunneridae</taxon>
        <taxon>Pentapetalae</taxon>
        <taxon>asterids</taxon>
        <taxon>campanulids</taxon>
        <taxon>Asterales</taxon>
        <taxon>Asteraceae</taxon>
        <taxon>Asteroideae</taxon>
        <taxon>Heliantheae alliance</taxon>
        <taxon>Heliantheae</taxon>
        <taxon>Helianthus</taxon>
    </lineage>
</organism>
<proteinExistence type="predicted"/>
<keyword evidence="1" id="KW-0812">Transmembrane</keyword>
<evidence type="ECO:0000313" key="4">
    <source>
        <dbReference type="Proteomes" id="UP000215914"/>
    </source>
</evidence>
<name>A0A251TRR9_HELAN</name>
<dbReference type="AlphaFoldDB" id="A0A251TRR9"/>
<gene>
    <name evidence="3" type="ORF">HannXRQ_Chr09g0239861</name>
    <name evidence="2" type="ORF">HanXRQr2_Chr14g0638661</name>
</gene>
<evidence type="ECO:0000256" key="1">
    <source>
        <dbReference type="SAM" id="Phobius"/>
    </source>
</evidence>
<reference evidence="2 4" key="1">
    <citation type="journal article" date="2017" name="Nature">
        <title>The sunflower genome provides insights into oil metabolism, flowering and Asterid evolution.</title>
        <authorList>
            <person name="Badouin H."/>
            <person name="Gouzy J."/>
            <person name="Grassa C.J."/>
            <person name="Murat F."/>
            <person name="Staton S.E."/>
            <person name="Cottret L."/>
            <person name="Lelandais-Briere C."/>
            <person name="Owens G.L."/>
            <person name="Carrere S."/>
            <person name="Mayjonade B."/>
            <person name="Legrand L."/>
            <person name="Gill N."/>
            <person name="Kane N.C."/>
            <person name="Bowers J.E."/>
            <person name="Hubner S."/>
            <person name="Bellec A."/>
            <person name="Berard A."/>
            <person name="Berges H."/>
            <person name="Blanchet N."/>
            <person name="Boniface M.C."/>
            <person name="Brunel D."/>
            <person name="Catrice O."/>
            <person name="Chaidir N."/>
            <person name="Claudel C."/>
            <person name="Donnadieu C."/>
            <person name="Faraut T."/>
            <person name="Fievet G."/>
            <person name="Helmstetter N."/>
            <person name="King M."/>
            <person name="Knapp S.J."/>
            <person name="Lai Z."/>
            <person name="Le Paslier M.C."/>
            <person name="Lippi Y."/>
            <person name="Lorenzon L."/>
            <person name="Mandel J.R."/>
            <person name="Marage G."/>
            <person name="Marchand G."/>
            <person name="Marquand E."/>
            <person name="Bret-Mestries E."/>
            <person name="Morien E."/>
            <person name="Nambeesan S."/>
            <person name="Nguyen T."/>
            <person name="Pegot-Espagnet P."/>
            <person name="Pouilly N."/>
            <person name="Raftis F."/>
            <person name="Sallet E."/>
            <person name="Schiex T."/>
            <person name="Thomas J."/>
            <person name="Vandecasteele C."/>
            <person name="Vares D."/>
            <person name="Vear F."/>
            <person name="Vautrin S."/>
            <person name="Crespi M."/>
            <person name="Mangin B."/>
            <person name="Burke J.M."/>
            <person name="Salse J."/>
            <person name="Munos S."/>
            <person name="Vincourt P."/>
            <person name="Rieseberg L.H."/>
            <person name="Langlade N.B."/>
        </authorList>
    </citation>
    <scope>NUCLEOTIDE SEQUENCE [LARGE SCALE GENOMIC DNA]</scope>
    <source>
        <strain evidence="4">cv. SF193</strain>
        <tissue evidence="2">Leaves</tissue>
    </source>
</reference>